<keyword evidence="2" id="KW-0732">Signal</keyword>
<evidence type="ECO:0000259" key="3">
    <source>
        <dbReference type="Pfam" id="PF12222"/>
    </source>
</evidence>
<organism evidence="4 5">
    <name type="scientific">Vanilla planifolia</name>
    <name type="common">Vanilla</name>
    <dbReference type="NCBI Taxonomy" id="51239"/>
    <lineage>
        <taxon>Eukaryota</taxon>
        <taxon>Viridiplantae</taxon>
        <taxon>Streptophyta</taxon>
        <taxon>Embryophyta</taxon>
        <taxon>Tracheophyta</taxon>
        <taxon>Spermatophyta</taxon>
        <taxon>Magnoliopsida</taxon>
        <taxon>Liliopsida</taxon>
        <taxon>Asparagales</taxon>
        <taxon>Orchidaceae</taxon>
        <taxon>Vanilloideae</taxon>
        <taxon>Vanilleae</taxon>
        <taxon>Vanilla</taxon>
    </lineage>
</organism>
<evidence type="ECO:0000256" key="1">
    <source>
        <dbReference type="SAM" id="MobiDB-lite"/>
    </source>
</evidence>
<reference evidence="4 5" key="1">
    <citation type="journal article" date="2020" name="Nat. Food">
        <title>A phased Vanilla planifolia genome enables genetic improvement of flavour and production.</title>
        <authorList>
            <person name="Hasing T."/>
            <person name="Tang H."/>
            <person name="Brym M."/>
            <person name="Khazi F."/>
            <person name="Huang T."/>
            <person name="Chambers A.H."/>
        </authorList>
    </citation>
    <scope>NUCLEOTIDE SEQUENCE [LARGE SCALE GENOMIC DNA]</scope>
    <source>
        <tissue evidence="4">Leaf</tissue>
    </source>
</reference>
<evidence type="ECO:0000313" key="4">
    <source>
        <dbReference type="EMBL" id="KAG0478603.1"/>
    </source>
</evidence>
<dbReference type="Pfam" id="PF12222">
    <property type="entry name" value="PNGaseA"/>
    <property type="match status" value="1"/>
</dbReference>
<feature type="signal peptide" evidence="2">
    <location>
        <begin position="1"/>
        <end position="22"/>
    </location>
</feature>
<dbReference type="PANTHER" id="PTHR31104">
    <property type="entry name" value="PEPTIDE-N4-(N-ACETYL-BETA-GLUCOSAMINYL)ASPARAGINE AMIDASE A PROTEIN"/>
    <property type="match status" value="1"/>
</dbReference>
<feature type="chain" id="PRO_5032368815" description="Peptide N-acetyl-beta-D-glucosaminyl asparaginase amidase A N-terminal domain-containing protein" evidence="2">
    <location>
        <begin position="23"/>
        <end position="608"/>
    </location>
</feature>
<evidence type="ECO:0000313" key="5">
    <source>
        <dbReference type="Proteomes" id="UP000639772"/>
    </source>
</evidence>
<dbReference type="InterPro" id="IPR056948">
    <property type="entry name" value="PNGaseA_N"/>
</dbReference>
<comment type="caution">
    <text evidence="4">The sequence shown here is derived from an EMBL/GenBank/DDBJ whole genome shotgun (WGS) entry which is preliminary data.</text>
</comment>
<sequence>METDVPLFPLILFLLSVAASSATSMDPPSYDYGFDATPPPPLSPPPPPPSPPATPNTTLEYMDPTLPPLLPTQIPKCSLQIFQRDFAHTVGSPPASFAYTPPPDCPAPWSRVILDLSASASDVQKDRIAAIWLSGAEILRTSTPFSLAPGVFWRVRKDVTRYTALLRRPSRLSIMLENSNTTLPGVYSVNVSLHFYRGAVGDNGRLTAHPVIRGLYREPADVIIPISRSAVEAAAGPGFWFRVTNETEVQTRTVPIPNNTYRAVLEVYVSHHGDDEYWYANPLRSNDVTVAVGDGIASKKPNGGFRQVVATIDGKYVGSAVPFPVISPGSVNPFFWAPVAAIGAYDHPSYELELTPFVGKLLDGRAHEFGLTVKESQPYWLVDANLHLWLDAWSDAVEGGLVRYKAPPLRLGRQADWKNAEGKSEMEGQVIIRFSGWVSSSAGNVTTSVRHKIKFKSHVEVEEKGEVKSVEMEMKARTSLRIEKEHAVVGRVVVETETPLNLVTVSSNGGGGLRIRKTKLSHEMMEARSSTEGKVGEWGSTITDRQDSEGSVLIGEDGEVVWGTGDTKSTYKFRDEKKCYLRTVNMVGGKVEEDEESASCSAAAVVSS</sequence>
<dbReference type="EMBL" id="JADCNM010000006">
    <property type="protein sequence ID" value="KAG0478603.1"/>
    <property type="molecule type" value="Genomic_DNA"/>
</dbReference>
<accession>A0A835QVD9</accession>
<feature type="region of interest" description="Disordered" evidence="1">
    <location>
        <begin position="29"/>
        <end position="59"/>
    </location>
</feature>
<protein>
    <recommendedName>
        <fullName evidence="3">Peptide N-acetyl-beta-D-glucosaminyl asparaginase amidase A N-terminal domain-containing protein</fullName>
    </recommendedName>
</protein>
<dbReference type="OrthoDB" id="1612078at2759"/>
<dbReference type="InterPro" id="IPR021102">
    <property type="entry name" value="PNGase_A"/>
</dbReference>
<dbReference type="Proteomes" id="UP000639772">
    <property type="component" value="Chromosome 6"/>
</dbReference>
<gene>
    <name evidence="4" type="ORF">HPP92_013322</name>
</gene>
<feature type="domain" description="Peptide N-acetyl-beta-D-glucosaminyl asparaginase amidase A N-terminal" evidence="3">
    <location>
        <begin position="74"/>
        <end position="406"/>
    </location>
</feature>
<dbReference type="AlphaFoldDB" id="A0A835QVD9"/>
<proteinExistence type="predicted"/>
<evidence type="ECO:0000256" key="2">
    <source>
        <dbReference type="SAM" id="SignalP"/>
    </source>
</evidence>
<feature type="compositionally biased region" description="Pro residues" evidence="1">
    <location>
        <begin position="37"/>
        <end position="54"/>
    </location>
</feature>
<name>A0A835QVD9_VANPL</name>